<accession>A0A6A6IKM1</accession>
<gene>
    <name evidence="2" type="ORF">BU26DRAFT_562899</name>
</gene>
<sequence length="166" mass="18864">MADSGDSPLSIAANWISIVTFITTSLGGLTILYTFYKQFEKAEEDLVAYGNVLAESSKVLIADIDAIEPIIKRFPLKLASLENTFQMYEQIRELVDKLERSLRVQSPGQKGLRRFVGTWKLGRNTEPANTVREIQRITPSLSAMKINLLFWRLEEQDELLKKSVRA</sequence>
<evidence type="ECO:0000313" key="3">
    <source>
        <dbReference type="Proteomes" id="UP000800094"/>
    </source>
</evidence>
<evidence type="ECO:0000313" key="2">
    <source>
        <dbReference type="EMBL" id="KAF2250936.1"/>
    </source>
</evidence>
<dbReference type="AlphaFoldDB" id="A0A6A6IKM1"/>
<keyword evidence="1" id="KW-1133">Transmembrane helix</keyword>
<reference evidence="2" key="1">
    <citation type="journal article" date="2020" name="Stud. Mycol.">
        <title>101 Dothideomycetes genomes: a test case for predicting lifestyles and emergence of pathogens.</title>
        <authorList>
            <person name="Haridas S."/>
            <person name="Albert R."/>
            <person name="Binder M."/>
            <person name="Bloem J."/>
            <person name="Labutti K."/>
            <person name="Salamov A."/>
            <person name="Andreopoulos B."/>
            <person name="Baker S."/>
            <person name="Barry K."/>
            <person name="Bills G."/>
            <person name="Bluhm B."/>
            <person name="Cannon C."/>
            <person name="Castanera R."/>
            <person name="Culley D."/>
            <person name="Daum C."/>
            <person name="Ezra D."/>
            <person name="Gonzalez J."/>
            <person name="Henrissat B."/>
            <person name="Kuo A."/>
            <person name="Liang C."/>
            <person name="Lipzen A."/>
            <person name="Lutzoni F."/>
            <person name="Magnuson J."/>
            <person name="Mondo S."/>
            <person name="Nolan M."/>
            <person name="Ohm R."/>
            <person name="Pangilinan J."/>
            <person name="Park H.-J."/>
            <person name="Ramirez L."/>
            <person name="Alfaro M."/>
            <person name="Sun H."/>
            <person name="Tritt A."/>
            <person name="Yoshinaga Y."/>
            <person name="Zwiers L.-H."/>
            <person name="Turgeon B."/>
            <person name="Goodwin S."/>
            <person name="Spatafora J."/>
            <person name="Crous P."/>
            <person name="Grigoriev I."/>
        </authorList>
    </citation>
    <scope>NUCLEOTIDE SEQUENCE</scope>
    <source>
        <strain evidence="2">CBS 122368</strain>
    </source>
</reference>
<keyword evidence="1" id="KW-0812">Transmembrane</keyword>
<dbReference type="GeneID" id="54586414"/>
<keyword evidence="1" id="KW-0472">Membrane</keyword>
<organism evidence="2 3">
    <name type="scientific">Trematosphaeria pertusa</name>
    <dbReference type="NCBI Taxonomy" id="390896"/>
    <lineage>
        <taxon>Eukaryota</taxon>
        <taxon>Fungi</taxon>
        <taxon>Dikarya</taxon>
        <taxon>Ascomycota</taxon>
        <taxon>Pezizomycotina</taxon>
        <taxon>Dothideomycetes</taxon>
        <taxon>Pleosporomycetidae</taxon>
        <taxon>Pleosporales</taxon>
        <taxon>Massarineae</taxon>
        <taxon>Trematosphaeriaceae</taxon>
        <taxon>Trematosphaeria</taxon>
    </lineage>
</organism>
<feature type="transmembrane region" description="Helical" evidence="1">
    <location>
        <begin position="12"/>
        <end position="36"/>
    </location>
</feature>
<protein>
    <submittedName>
        <fullName evidence="2">Uncharacterized protein</fullName>
    </submittedName>
</protein>
<proteinExistence type="predicted"/>
<dbReference type="OrthoDB" id="5421886at2759"/>
<evidence type="ECO:0000256" key="1">
    <source>
        <dbReference type="SAM" id="Phobius"/>
    </source>
</evidence>
<name>A0A6A6IKM1_9PLEO</name>
<dbReference type="RefSeq" id="XP_033685940.1">
    <property type="nucleotide sequence ID" value="XM_033833084.1"/>
</dbReference>
<keyword evidence="3" id="KW-1185">Reference proteome</keyword>
<dbReference type="Proteomes" id="UP000800094">
    <property type="component" value="Unassembled WGS sequence"/>
</dbReference>
<dbReference type="EMBL" id="ML987193">
    <property type="protein sequence ID" value="KAF2250936.1"/>
    <property type="molecule type" value="Genomic_DNA"/>
</dbReference>